<accession>I5BRF0</accession>
<organism evidence="1 2">
    <name type="scientific">Nitratireductor aquibiodomus RA22</name>
    <dbReference type="NCBI Taxonomy" id="1189611"/>
    <lineage>
        <taxon>Bacteria</taxon>
        <taxon>Pseudomonadati</taxon>
        <taxon>Pseudomonadota</taxon>
        <taxon>Alphaproteobacteria</taxon>
        <taxon>Hyphomicrobiales</taxon>
        <taxon>Phyllobacteriaceae</taxon>
        <taxon>Nitratireductor</taxon>
    </lineage>
</organism>
<protein>
    <submittedName>
        <fullName evidence="1">Transposase-related protein</fullName>
    </submittedName>
</protein>
<feature type="non-terminal residue" evidence="1">
    <location>
        <position position="48"/>
    </location>
</feature>
<reference evidence="1 2" key="1">
    <citation type="journal article" date="2012" name="J. Bacteriol.">
        <title>Genome Sequence of Nitratireductor aquibiodomus Strain RA22.</title>
        <authorList>
            <person name="Singh A."/>
            <person name="Jangir P.K."/>
            <person name="Kumari C."/>
            <person name="Sharma R."/>
        </authorList>
    </citation>
    <scope>NUCLEOTIDE SEQUENCE [LARGE SCALE GENOMIC DNA]</scope>
    <source>
        <strain evidence="1 2">RA22</strain>
    </source>
</reference>
<sequence length="48" mass="5349">MLKTPAPEQTALEMVTLDSLVPKDHLLRKIDAVIDFSFIHPLVEGFTA</sequence>
<proteinExistence type="predicted"/>
<dbReference type="AlphaFoldDB" id="I5BRF0"/>
<evidence type="ECO:0000313" key="1">
    <source>
        <dbReference type="EMBL" id="EIM72152.1"/>
    </source>
</evidence>
<comment type="caution">
    <text evidence="1">The sequence shown here is derived from an EMBL/GenBank/DDBJ whole genome shotgun (WGS) entry which is preliminary data.</text>
</comment>
<dbReference type="EMBL" id="AJXZ01000059">
    <property type="protein sequence ID" value="EIM72152.1"/>
    <property type="molecule type" value="Genomic_DNA"/>
</dbReference>
<gene>
    <name evidence="1" type="ORF">A33O_21001</name>
</gene>
<name>I5BRF0_9HYPH</name>
<evidence type="ECO:0000313" key="2">
    <source>
        <dbReference type="Proteomes" id="UP000004622"/>
    </source>
</evidence>
<dbReference type="Proteomes" id="UP000004622">
    <property type="component" value="Unassembled WGS sequence"/>
</dbReference>